<dbReference type="InterPro" id="IPR018060">
    <property type="entry name" value="HTH_AraC"/>
</dbReference>
<evidence type="ECO:0000256" key="1">
    <source>
        <dbReference type="ARBA" id="ARBA00023015"/>
    </source>
</evidence>
<proteinExistence type="predicted"/>
<dbReference type="Proteomes" id="UP000440498">
    <property type="component" value="Unassembled WGS sequence"/>
</dbReference>
<keyword evidence="1" id="KW-0805">Transcription regulation</keyword>
<reference evidence="5 6" key="1">
    <citation type="submission" date="2019-10" db="EMBL/GenBank/DDBJ databases">
        <title>Two novel species isolated from a subtropical stream in China.</title>
        <authorList>
            <person name="Lu H."/>
        </authorList>
    </citation>
    <scope>NUCLEOTIDE SEQUENCE [LARGE SCALE GENOMIC DNA]</scope>
    <source>
        <strain evidence="5 6">FT29W</strain>
    </source>
</reference>
<dbReference type="PROSITE" id="PS00041">
    <property type="entry name" value="HTH_ARAC_FAMILY_1"/>
    <property type="match status" value="1"/>
</dbReference>
<gene>
    <name evidence="5" type="ORF">GEV02_26615</name>
</gene>
<protein>
    <submittedName>
        <fullName evidence="5">Helix-turn-helix domain-containing protein</fullName>
    </submittedName>
</protein>
<dbReference type="PROSITE" id="PS01124">
    <property type="entry name" value="HTH_ARAC_FAMILY_2"/>
    <property type="match status" value="1"/>
</dbReference>
<evidence type="ECO:0000256" key="2">
    <source>
        <dbReference type="ARBA" id="ARBA00023125"/>
    </source>
</evidence>
<dbReference type="InterPro" id="IPR018062">
    <property type="entry name" value="HTH_AraC-typ_CS"/>
</dbReference>
<dbReference type="SMART" id="SM00342">
    <property type="entry name" value="HTH_ARAC"/>
    <property type="match status" value="1"/>
</dbReference>
<organism evidence="5 6">
    <name type="scientific">Rugamonas aquatica</name>
    <dbReference type="NCBI Taxonomy" id="2743357"/>
    <lineage>
        <taxon>Bacteria</taxon>
        <taxon>Pseudomonadati</taxon>
        <taxon>Pseudomonadota</taxon>
        <taxon>Betaproteobacteria</taxon>
        <taxon>Burkholderiales</taxon>
        <taxon>Oxalobacteraceae</taxon>
        <taxon>Telluria group</taxon>
        <taxon>Rugamonas</taxon>
    </lineage>
</organism>
<dbReference type="PRINTS" id="PR00032">
    <property type="entry name" value="HTHARAC"/>
</dbReference>
<feature type="domain" description="HTH araC/xylS-type" evidence="4">
    <location>
        <begin position="148"/>
        <end position="246"/>
    </location>
</feature>
<dbReference type="AlphaFoldDB" id="A0A6A7N9L6"/>
<evidence type="ECO:0000313" key="6">
    <source>
        <dbReference type="Proteomes" id="UP000440498"/>
    </source>
</evidence>
<keyword evidence="3" id="KW-0804">Transcription</keyword>
<dbReference type="PANTHER" id="PTHR11019">
    <property type="entry name" value="HTH-TYPE TRANSCRIPTIONAL REGULATOR NIMR"/>
    <property type="match status" value="1"/>
</dbReference>
<name>A0A6A7N9L6_9BURK</name>
<evidence type="ECO:0000256" key="3">
    <source>
        <dbReference type="ARBA" id="ARBA00023163"/>
    </source>
</evidence>
<dbReference type="SUPFAM" id="SSF46689">
    <property type="entry name" value="Homeodomain-like"/>
    <property type="match status" value="1"/>
</dbReference>
<dbReference type="InterPro" id="IPR020449">
    <property type="entry name" value="Tscrpt_reg_AraC-type_HTH"/>
</dbReference>
<accession>A0A6A7N9L6</accession>
<dbReference type="InterPro" id="IPR009057">
    <property type="entry name" value="Homeodomain-like_sf"/>
</dbReference>
<dbReference type="GO" id="GO:0003700">
    <property type="term" value="F:DNA-binding transcription factor activity"/>
    <property type="evidence" value="ECO:0007669"/>
    <property type="project" value="InterPro"/>
</dbReference>
<sequence>MISFAYPKRFDEPFDTGERVFEQTYLLYAAAGAFHLDVAERSWLLPPHRAALIQAGTPIRILSHAAATSASVLFAPGCIATPALPCQVFRVTPLIGEMIQHATRWDERQAGLDGSSQTFFAALAGVVGEAAACAEDLWFPRARTAELNRAVIYTLAHLGETLNFSDVAKAAITSERTLSRRFTDEFNMGWSEFVQRARIVKATERLAMSGDQVARIAHETGFSSASMFAQAFRQIMGETPTQYRRRLVAN</sequence>
<comment type="caution">
    <text evidence="5">The sequence shown here is derived from an EMBL/GenBank/DDBJ whole genome shotgun (WGS) entry which is preliminary data.</text>
</comment>
<evidence type="ECO:0000259" key="4">
    <source>
        <dbReference type="PROSITE" id="PS01124"/>
    </source>
</evidence>
<keyword evidence="6" id="KW-1185">Reference proteome</keyword>
<keyword evidence="2" id="KW-0238">DNA-binding</keyword>
<dbReference type="PANTHER" id="PTHR11019:SF159">
    <property type="entry name" value="TRANSCRIPTIONAL REGULATOR-RELATED"/>
    <property type="match status" value="1"/>
</dbReference>
<dbReference type="RefSeq" id="WP_152840923.1">
    <property type="nucleotide sequence ID" value="NZ_WHUG01000015.1"/>
</dbReference>
<evidence type="ECO:0000313" key="5">
    <source>
        <dbReference type="EMBL" id="MQA41724.1"/>
    </source>
</evidence>
<dbReference type="EMBL" id="WHUG01000015">
    <property type="protein sequence ID" value="MQA41724.1"/>
    <property type="molecule type" value="Genomic_DNA"/>
</dbReference>
<dbReference type="Pfam" id="PF12833">
    <property type="entry name" value="HTH_18"/>
    <property type="match status" value="1"/>
</dbReference>
<dbReference type="Gene3D" id="1.10.10.60">
    <property type="entry name" value="Homeodomain-like"/>
    <property type="match status" value="1"/>
</dbReference>
<dbReference type="GO" id="GO:0043565">
    <property type="term" value="F:sequence-specific DNA binding"/>
    <property type="evidence" value="ECO:0007669"/>
    <property type="project" value="InterPro"/>
</dbReference>